<dbReference type="PANTHER" id="PTHR37984:SF5">
    <property type="entry name" value="PROTEIN NYNRIN-LIKE"/>
    <property type="match status" value="1"/>
</dbReference>
<dbReference type="Pfam" id="PF17917">
    <property type="entry name" value="RT_RNaseH"/>
    <property type="match status" value="1"/>
</dbReference>
<dbReference type="Gene3D" id="3.30.420.10">
    <property type="entry name" value="Ribonuclease H-like superfamily/Ribonuclease H"/>
    <property type="match status" value="1"/>
</dbReference>
<comment type="caution">
    <text evidence="12">The sequence shown here is derived from an EMBL/GenBank/DDBJ whole genome shotgun (WGS) entry which is preliminary data.</text>
</comment>
<evidence type="ECO:0000259" key="8">
    <source>
        <dbReference type="Pfam" id="PF00078"/>
    </source>
</evidence>
<evidence type="ECO:0000256" key="3">
    <source>
        <dbReference type="ARBA" id="ARBA00022722"/>
    </source>
</evidence>
<dbReference type="Proteomes" id="UP000701853">
    <property type="component" value="Chromosome 10"/>
</dbReference>
<feature type="domain" description="Reverse transcriptase RNase H-like" evidence="10">
    <location>
        <begin position="288"/>
        <end position="317"/>
    </location>
</feature>
<keyword evidence="5" id="KW-0378">Hydrolase</keyword>
<dbReference type="InterPro" id="IPR036397">
    <property type="entry name" value="RNaseH_sf"/>
</dbReference>
<feature type="domain" description="Reverse transcriptase/retrotransposon-derived protein RNase H-like" evidence="11">
    <location>
        <begin position="239"/>
        <end position="287"/>
    </location>
</feature>
<evidence type="ECO:0000256" key="4">
    <source>
        <dbReference type="ARBA" id="ARBA00022759"/>
    </source>
</evidence>
<evidence type="ECO:0000256" key="1">
    <source>
        <dbReference type="ARBA" id="ARBA00022679"/>
    </source>
</evidence>
<evidence type="ECO:0000256" key="2">
    <source>
        <dbReference type="ARBA" id="ARBA00022695"/>
    </source>
</evidence>
<dbReference type="GO" id="GO:0003676">
    <property type="term" value="F:nucleic acid binding"/>
    <property type="evidence" value="ECO:0007669"/>
    <property type="project" value="InterPro"/>
</dbReference>
<dbReference type="InterPro" id="IPR000477">
    <property type="entry name" value="RT_dom"/>
</dbReference>
<sequence>MSIALYRMVLKELTELKAQIQELLDRGFIHPSVSPWGALVLFVKKKDGTMRMCIDYHQLNKLTIKNKYPLSRIDDLFDQFRGAFVFSKIDLQSGYHQLKVKEADVHKTAFRTRYGHYELLFVVVSIDDILVYSKSGDEHGQHLRVVLQIFHEKQLYAKFTKCEFWLKEVTFLGHMVSAEGIRMDPQKIETVLDWKQPKNMSEIRSFLGLAGYYCRFIEGFSLIAAPMTKLLRKGVPFVWTDAQQESFEKLKIMLTQALVLIQPEPGKDFVVYSDASHMGLGCVLMQDVVFALKIWRHYLYGEKCTIYTDHKSLKVFGQRRVFWLKVFTGGWVQKREIVANTFTEEDAERILRILLVKEPCPDLLVWSGEPSGEFLCLSKQCHIFYCAFWTIWGDRNARIHEQKISTGKDLAMFVNNYINELNGIEKRNLSKPQESIKWSGPPGSIVKINFDSAYDDCKCKLASGIVAKNAERTVLLSYSETHEEVPSIFSAEALACRRVAQIGIEMQWSEIIIKGDSLASIKKCQSKNQDKSQGGAYIHYIQQIKDRFNSIVFKYTPRSTNGLAHILAIESLKKNKEFYLLKSVPGYTEKQKLSDWHHLFIEILAIKPFKEPLVDHLGEPSAKEQSEGTKEPSWSESWMTATLIWV</sequence>
<dbReference type="SUPFAM" id="SSF56672">
    <property type="entry name" value="DNA/RNA polymerases"/>
    <property type="match status" value="1"/>
</dbReference>
<dbReference type="FunFam" id="3.30.70.270:FF:000020">
    <property type="entry name" value="Transposon Tf2-6 polyprotein-like Protein"/>
    <property type="match status" value="1"/>
</dbReference>
<protein>
    <recommendedName>
        <fullName evidence="14">Reverse transcriptase/retrotransposon-derived protein RNase H-like domain-containing protein</fullName>
    </recommendedName>
</protein>
<evidence type="ECO:0008006" key="14">
    <source>
        <dbReference type="Google" id="ProtNLM"/>
    </source>
</evidence>
<evidence type="ECO:0000259" key="10">
    <source>
        <dbReference type="Pfam" id="PF17917"/>
    </source>
</evidence>
<dbReference type="InterPro" id="IPR041373">
    <property type="entry name" value="RT_RNaseH"/>
</dbReference>
<feature type="domain" description="RNase H type-1" evidence="9">
    <location>
        <begin position="449"/>
        <end position="568"/>
    </location>
</feature>
<dbReference type="FunFam" id="3.30.70.270:FF:000003">
    <property type="entry name" value="Transposon Ty3-G Gag-Pol polyprotein"/>
    <property type="match status" value="1"/>
</dbReference>
<dbReference type="PANTHER" id="PTHR37984">
    <property type="entry name" value="PROTEIN CBG26694"/>
    <property type="match status" value="1"/>
</dbReference>
<feature type="domain" description="Reverse transcriptase" evidence="8">
    <location>
        <begin position="43"/>
        <end position="113"/>
    </location>
</feature>
<accession>A0A8J5Z3T9</accession>
<evidence type="ECO:0000313" key="12">
    <source>
        <dbReference type="EMBL" id="KAG8480574.1"/>
    </source>
</evidence>
<keyword evidence="7" id="KW-0511">Multifunctional enzyme</keyword>
<dbReference type="GO" id="GO:0004523">
    <property type="term" value="F:RNA-DNA hybrid ribonuclease activity"/>
    <property type="evidence" value="ECO:0007669"/>
    <property type="project" value="InterPro"/>
</dbReference>
<dbReference type="OrthoDB" id="1001386at2759"/>
<keyword evidence="1" id="KW-0808">Transferase</keyword>
<dbReference type="InterPro" id="IPR002156">
    <property type="entry name" value="RNaseH_domain"/>
</dbReference>
<evidence type="ECO:0000259" key="11">
    <source>
        <dbReference type="Pfam" id="PF17919"/>
    </source>
</evidence>
<dbReference type="GO" id="GO:0003964">
    <property type="term" value="F:RNA-directed DNA polymerase activity"/>
    <property type="evidence" value="ECO:0007669"/>
    <property type="project" value="UniProtKB-KW"/>
</dbReference>
<gene>
    <name evidence="12" type="ORF">CXB51_024517</name>
</gene>
<organism evidence="12 13">
    <name type="scientific">Gossypium anomalum</name>
    <dbReference type="NCBI Taxonomy" id="47600"/>
    <lineage>
        <taxon>Eukaryota</taxon>
        <taxon>Viridiplantae</taxon>
        <taxon>Streptophyta</taxon>
        <taxon>Embryophyta</taxon>
        <taxon>Tracheophyta</taxon>
        <taxon>Spermatophyta</taxon>
        <taxon>Magnoliopsida</taxon>
        <taxon>eudicotyledons</taxon>
        <taxon>Gunneridae</taxon>
        <taxon>Pentapetalae</taxon>
        <taxon>rosids</taxon>
        <taxon>malvids</taxon>
        <taxon>Malvales</taxon>
        <taxon>Malvaceae</taxon>
        <taxon>Malvoideae</taxon>
        <taxon>Gossypium</taxon>
    </lineage>
</organism>
<dbReference type="EMBL" id="JAHUZN010000010">
    <property type="protein sequence ID" value="KAG8480574.1"/>
    <property type="molecule type" value="Genomic_DNA"/>
</dbReference>
<dbReference type="InterPro" id="IPR043128">
    <property type="entry name" value="Rev_trsase/Diguanyl_cyclase"/>
</dbReference>
<evidence type="ECO:0000256" key="5">
    <source>
        <dbReference type="ARBA" id="ARBA00022801"/>
    </source>
</evidence>
<dbReference type="InterPro" id="IPR043502">
    <property type="entry name" value="DNA/RNA_pol_sf"/>
</dbReference>
<dbReference type="InterPro" id="IPR041577">
    <property type="entry name" value="RT_RNaseH_2"/>
</dbReference>
<keyword evidence="2" id="KW-0548">Nucleotidyltransferase</keyword>
<evidence type="ECO:0000256" key="6">
    <source>
        <dbReference type="ARBA" id="ARBA00022918"/>
    </source>
</evidence>
<keyword evidence="3" id="KW-0540">Nuclease</keyword>
<dbReference type="AlphaFoldDB" id="A0A8J5Z3T9"/>
<dbReference type="CDD" id="cd06222">
    <property type="entry name" value="RNase_H_like"/>
    <property type="match status" value="1"/>
</dbReference>
<feature type="domain" description="Reverse transcriptase" evidence="8">
    <location>
        <begin position="121"/>
        <end position="175"/>
    </location>
</feature>
<dbReference type="Pfam" id="PF00078">
    <property type="entry name" value="RVT_1"/>
    <property type="match status" value="2"/>
</dbReference>
<dbReference type="InterPro" id="IPR050951">
    <property type="entry name" value="Retrovirus_Pol_polyprotein"/>
</dbReference>
<keyword evidence="13" id="KW-1185">Reference proteome</keyword>
<name>A0A8J5Z3T9_9ROSI</name>
<evidence type="ECO:0000313" key="13">
    <source>
        <dbReference type="Proteomes" id="UP000701853"/>
    </source>
</evidence>
<proteinExistence type="predicted"/>
<dbReference type="Pfam" id="PF13456">
    <property type="entry name" value="RVT_3"/>
    <property type="match status" value="1"/>
</dbReference>
<dbReference type="Pfam" id="PF17919">
    <property type="entry name" value="RT_RNaseH_2"/>
    <property type="match status" value="1"/>
</dbReference>
<dbReference type="Gene3D" id="3.30.70.270">
    <property type="match status" value="3"/>
</dbReference>
<keyword evidence="6" id="KW-0695">RNA-directed DNA polymerase</keyword>
<dbReference type="Gene3D" id="3.10.10.10">
    <property type="entry name" value="HIV Type 1 Reverse Transcriptase, subunit A, domain 1"/>
    <property type="match status" value="1"/>
</dbReference>
<keyword evidence="4" id="KW-0255">Endonuclease</keyword>
<reference evidence="12 13" key="1">
    <citation type="journal article" date="2021" name="bioRxiv">
        <title>The Gossypium anomalum genome as a resource for cotton improvement and evolutionary analysis of hybrid incompatibility.</title>
        <authorList>
            <person name="Grover C.E."/>
            <person name="Yuan D."/>
            <person name="Arick M.A."/>
            <person name="Miller E.R."/>
            <person name="Hu G."/>
            <person name="Peterson D.G."/>
            <person name="Wendel J.F."/>
            <person name="Udall J.A."/>
        </authorList>
    </citation>
    <scope>NUCLEOTIDE SEQUENCE [LARGE SCALE GENOMIC DNA]</scope>
    <source>
        <strain evidence="12">JFW-Udall</strain>
        <tissue evidence="12">Leaf</tissue>
    </source>
</reference>
<evidence type="ECO:0000256" key="7">
    <source>
        <dbReference type="ARBA" id="ARBA00023268"/>
    </source>
</evidence>
<evidence type="ECO:0000259" key="9">
    <source>
        <dbReference type="Pfam" id="PF13456"/>
    </source>
</evidence>
<dbReference type="InterPro" id="IPR044730">
    <property type="entry name" value="RNase_H-like_dom_plant"/>
</dbReference>
<dbReference type="CDD" id="cd01647">
    <property type="entry name" value="RT_LTR"/>
    <property type="match status" value="1"/>
</dbReference>